<protein>
    <recommendedName>
        <fullName evidence="5">DNA-binding protein</fullName>
    </recommendedName>
</protein>
<dbReference type="PANTHER" id="PTHR34075:SF5">
    <property type="entry name" value="BLR3430 PROTEIN"/>
    <property type="match status" value="1"/>
</dbReference>
<dbReference type="Proteomes" id="UP000189818">
    <property type="component" value="Unassembled WGS sequence"/>
</dbReference>
<proteinExistence type="predicted"/>
<dbReference type="EMBL" id="FUYM01000002">
    <property type="protein sequence ID" value="SKB37889.1"/>
    <property type="molecule type" value="Genomic_DNA"/>
</dbReference>
<dbReference type="Gene3D" id="6.10.30.10">
    <property type="match status" value="1"/>
</dbReference>
<evidence type="ECO:0008006" key="5">
    <source>
        <dbReference type="Google" id="ProtNLM"/>
    </source>
</evidence>
<dbReference type="InterPro" id="IPR022002">
    <property type="entry name" value="ChsH2_Znr"/>
</dbReference>
<dbReference type="InterPro" id="IPR012340">
    <property type="entry name" value="NA-bd_OB-fold"/>
</dbReference>
<sequence length="136" mass="14856">MIAKPVPVPDKDSAPYWEGLAAGEIRVQRCAGCGTLRWPARAICNRCRSFDADWVATSGRGTIKSWIRTHQRFHPAFADELPYVTLLVALAEQADIQIIGAFADPAAEPRTGAPVRAVFRNGQDGGPILFWEPDAP</sequence>
<dbReference type="InterPro" id="IPR002878">
    <property type="entry name" value="ChsH2_C"/>
</dbReference>
<dbReference type="PANTHER" id="PTHR34075">
    <property type="entry name" value="BLR3430 PROTEIN"/>
    <property type="match status" value="1"/>
</dbReference>
<gene>
    <name evidence="3" type="ORF">SAMN06295920_102194</name>
</gene>
<evidence type="ECO:0000313" key="3">
    <source>
        <dbReference type="EMBL" id="SKB37889.1"/>
    </source>
</evidence>
<dbReference type="InterPro" id="IPR052513">
    <property type="entry name" value="Thioester_dehydratase-like"/>
</dbReference>
<dbReference type="OrthoDB" id="7210118at2"/>
<dbReference type="STRING" id="439228.SAMN06295920_102194"/>
<dbReference type="RefSeq" id="WP_079646958.1">
    <property type="nucleotide sequence ID" value="NZ_FUYM01000002.1"/>
</dbReference>
<evidence type="ECO:0000259" key="2">
    <source>
        <dbReference type="Pfam" id="PF12172"/>
    </source>
</evidence>
<dbReference type="Pfam" id="PF12172">
    <property type="entry name" value="zf-ChsH2"/>
    <property type="match status" value="1"/>
</dbReference>
<reference evidence="4" key="1">
    <citation type="submission" date="2017-02" db="EMBL/GenBank/DDBJ databases">
        <authorList>
            <person name="Varghese N."/>
            <person name="Submissions S."/>
        </authorList>
    </citation>
    <scope>NUCLEOTIDE SEQUENCE [LARGE SCALE GENOMIC DNA]</scope>
    <source>
        <strain evidence="4">UM2</strain>
    </source>
</reference>
<feature type="domain" description="ChsH2 rubredoxin-like zinc ribbon" evidence="2">
    <location>
        <begin position="17"/>
        <end position="51"/>
    </location>
</feature>
<accession>A0A1T5ASP8</accession>
<evidence type="ECO:0000313" key="4">
    <source>
        <dbReference type="Proteomes" id="UP000189818"/>
    </source>
</evidence>
<name>A0A1T5ASP8_9SPHN</name>
<dbReference type="AlphaFoldDB" id="A0A1T5ASP8"/>
<feature type="domain" description="ChsH2 C-terminal OB-fold" evidence="1">
    <location>
        <begin position="54"/>
        <end position="120"/>
    </location>
</feature>
<dbReference type="SUPFAM" id="SSF50249">
    <property type="entry name" value="Nucleic acid-binding proteins"/>
    <property type="match status" value="1"/>
</dbReference>
<dbReference type="Pfam" id="PF01796">
    <property type="entry name" value="OB_ChsH2_C"/>
    <property type="match status" value="1"/>
</dbReference>
<organism evidence="3 4">
    <name type="scientific">Rhizorhabdus histidinilytica</name>
    <dbReference type="NCBI Taxonomy" id="439228"/>
    <lineage>
        <taxon>Bacteria</taxon>
        <taxon>Pseudomonadati</taxon>
        <taxon>Pseudomonadota</taxon>
        <taxon>Alphaproteobacteria</taxon>
        <taxon>Sphingomonadales</taxon>
        <taxon>Sphingomonadaceae</taxon>
        <taxon>Rhizorhabdus</taxon>
    </lineage>
</organism>
<keyword evidence="4" id="KW-1185">Reference proteome</keyword>
<evidence type="ECO:0000259" key="1">
    <source>
        <dbReference type="Pfam" id="PF01796"/>
    </source>
</evidence>